<dbReference type="AlphaFoldDB" id="A0A557SWI4"/>
<comment type="caution">
    <text evidence="2">The sequence shown here is derived from an EMBL/GenBank/DDBJ whole genome shotgun (WGS) entry which is preliminary data.</text>
</comment>
<dbReference type="EC" id="1.1.5.2" evidence="2"/>
<evidence type="ECO:0000313" key="2">
    <source>
        <dbReference type="EMBL" id="TVP40963.1"/>
    </source>
</evidence>
<dbReference type="Pfam" id="PF07995">
    <property type="entry name" value="GSDH"/>
    <property type="match status" value="1"/>
</dbReference>
<keyword evidence="2" id="KW-0560">Oxidoreductase</keyword>
<name>A0A557SWI4_9ARCH</name>
<dbReference type="InterPro" id="IPR012938">
    <property type="entry name" value="Glc/Sorbosone_DH"/>
</dbReference>
<feature type="domain" description="Glucose/Sorbosone dehydrogenase" evidence="1">
    <location>
        <begin position="1"/>
        <end position="99"/>
    </location>
</feature>
<organism evidence="2 3">
    <name type="scientific">Candidatus Nitrosocosmicus arcticus</name>
    <dbReference type="NCBI Taxonomy" id="2035267"/>
    <lineage>
        <taxon>Archaea</taxon>
        <taxon>Nitrososphaerota</taxon>
        <taxon>Nitrososphaeria</taxon>
        <taxon>Nitrososphaerales</taxon>
        <taxon>Nitrososphaeraceae</taxon>
        <taxon>Candidatus Nitrosocosmicus</taxon>
    </lineage>
</organism>
<proteinExistence type="predicted"/>
<dbReference type="Proteomes" id="UP000315289">
    <property type="component" value="Unassembled WGS sequence"/>
</dbReference>
<evidence type="ECO:0000313" key="3">
    <source>
        <dbReference type="Proteomes" id="UP000315289"/>
    </source>
</evidence>
<reference evidence="2 3" key="1">
    <citation type="journal article" date="2019" name="Front. Microbiol.">
        <title>Ammonia Oxidation by the Arctic Terrestrial Thaumarchaeote Candidatus Nitrosocosmicus arcticus Is Stimulated by Increasing Temperatures.</title>
        <authorList>
            <person name="Alves R.J.E."/>
            <person name="Kerou M."/>
            <person name="Zappe A."/>
            <person name="Bittner R."/>
            <person name="Abby S.S."/>
            <person name="Schmidt H.A."/>
            <person name="Pfeifer K."/>
            <person name="Schleper C."/>
        </authorList>
    </citation>
    <scope>NUCLEOTIDE SEQUENCE [LARGE SCALE GENOMIC DNA]</scope>
    <source>
        <strain evidence="2 3">Kfb</strain>
    </source>
</reference>
<dbReference type="PANTHER" id="PTHR19328:SF13">
    <property type="entry name" value="HIPL1 PROTEIN"/>
    <property type="match status" value="1"/>
</dbReference>
<accession>A0A557SWI4</accession>
<dbReference type="Gene3D" id="2.120.10.30">
    <property type="entry name" value="TolB, C-terminal domain"/>
    <property type="match status" value="1"/>
</dbReference>
<evidence type="ECO:0000259" key="1">
    <source>
        <dbReference type="Pfam" id="PF07995"/>
    </source>
</evidence>
<dbReference type="GO" id="GO:0008876">
    <property type="term" value="F:quinoprotein glucose dehydrogenase activity"/>
    <property type="evidence" value="ECO:0007669"/>
    <property type="project" value="UniProtKB-EC"/>
</dbReference>
<sequence>MTFGPHGKMYCTIGDQGKNQISLYCSNIKAQHLPTAQQVAPKDWDAYEGKVLRMNSDGSIPEDDPVINGVQSHVYAYGHRNHQGIAVSPTDDLYVSAWGQIR</sequence>
<gene>
    <name evidence="2" type="ORF">NARC_50144</name>
</gene>
<dbReference type="InterPro" id="IPR011041">
    <property type="entry name" value="Quinoprot_gluc/sorb_DH_b-prop"/>
</dbReference>
<dbReference type="SUPFAM" id="SSF50952">
    <property type="entry name" value="Soluble quinoprotein glucose dehydrogenase"/>
    <property type="match status" value="1"/>
</dbReference>
<dbReference type="InterPro" id="IPR011042">
    <property type="entry name" value="6-blade_b-propeller_TolB-like"/>
</dbReference>
<dbReference type="EMBL" id="VOAH01000005">
    <property type="protein sequence ID" value="TVP40963.1"/>
    <property type="molecule type" value="Genomic_DNA"/>
</dbReference>
<keyword evidence="3" id="KW-1185">Reference proteome</keyword>
<dbReference type="PANTHER" id="PTHR19328">
    <property type="entry name" value="HEDGEHOG-INTERACTING PROTEIN"/>
    <property type="match status" value="1"/>
</dbReference>
<protein>
    <submittedName>
        <fullName evidence="2">Quinoprotein glucose dehydrogenase B</fullName>
        <ecNumber evidence="2">1.1.5.2</ecNumber>
    </submittedName>
</protein>